<accession>A0ABR1UV99</accession>
<dbReference type="RefSeq" id="XP_066715035.1">
    <property type="nucleotide sequence ID" value="XM_066859548.1"/>
</dbReference>
<evidence type="ECO:0000313" key="2">
    <source>
        <dbReference type="Proteomes" id="UP001480595"/>
    </source>
</evidence>
<reference evidence="1 2" key="1">
    <citation type="submission" date="2023-01" db="EMBL/GenBank/DDBJ databases">
        <title>Analysis of 21 Apiospora genomes using comparative genomics revels a genus with tremendous synthesis potential of carbohydrate active enzymes and secondary metabolites.</title>
        <authorList>
            <person name="Sorensen T."/>
        </authorList>
    </citation>
    <scope>NUCLEOTIDE SEQUENCE [LARGE SCALE GENOMIC DNA]</scope>
    <source>
        <strain evidence="1 2">CBS 135458</strain>
    </source>
</reference>
<organism evidence="1 2">
    <name type="scientific">Apiospora phragmitis</name>
    <dbReference type="NCBI Taxonomy" id="2905665"/>
    <lineage>
        <taxon>Eukaryota</taxon>
        <taxon>Fungi</taxon>
        <taxon>Dikarya</taxon>
        <taxon>Ascomycota</taxon>
        <taxon>Pezizomycotina</taxon>
        <taxon>Sordariomycetes</taxon>
        <taxon>Xylariomycetidae</taxon>
        <taxon>Amphisphaeriales</taxon>
        <taxon>Apiosporaceae</taxon>
        <taxon>Apiospora</taxon>
    </lineage>
</organism>
<name>A0ABR1UV99_9PEZI</name>
<gene>
    <name evidence="1" type="ORF">PG994_008139</name>
</gene>
<comment type="caution">
    <text evidence="1">The sequence shown here is derived from an EMBL/GenBank/DDBJ whole genome shotgun (WGS) entry which is preliminary data.</text>
</comment>
<keyword evidence="2" id="KW-1185">Reference proteome</keyword>
<sequence length="92" mass="9978">MDISPPYTVYPYADRAHAAISTVFRENLHLSKGLGAEGVNEDGEAVDCFGDVIDEPILEELCYKDEYFVQAMAVPGEDSDEEMEGGTASGNN</sequence>
<evidence type="ECO:0000313" key="1">
    <source>
        <dbReference type="EMBL" id="KAK8061773.1"/>
    </source>
</evidence>
<dbReference type="GeneID" id="92092611"/>
<proteinExistence type="predicted"/>
<dbReference type="Proteomes" id="UP001480595">
    <property type="component" value="Unassembled WGS sequence"/>
</dbReference>
<protein>
    <submittedName>
        <fullName evidence="1">Uncharacterized protein</fullName>
    </submittedName>
</protein>
<dbReference type="EMBL" id="JAQQWL010000008">
    <property type="protein sequence ID" value="KAK8061773.1"/>
    <property type="molecule type" value="Genomic_DNA"/>
</dbReference>